<dbReference type="Proteomes" id="UP001403385">
    <property type="component" value="Unassembled WGS sequence"/>
</dbReference>
<gene>
    <name evidence="2" type="ORF">AAG747_15715</name>
</gene>
<feature type="domain" description="SGNH hydrolase-type esterase" evidence="1">
    <location>
        <begin position="5"/>
        <end position="183"/>
    </location>
</feature>
<protein>
    <submittedName>
        <fullName evidence="2">SGNH/GDSL hydrolase family protein</fullName>
        <ecNumber evidence="2">3.1.-.-</ecNumber>
    </submittedName>
</protein>
<dbReference type="Gene3D" id="3.40.50.1110">
    <property type="entry name" value="SGNH hydrolase"/>
    <property type="match status" value="1"/>
</dbReference>
<dbReference type="EMBL" id="JBDKWZ010000008">
    <property type="protein sequence ID" value="MEN7549371.1"/>
    <property type="molecule type" value="Genomic_DNA"/>
</dbReference>
<name>A0AAW9SET9_9BACT</name>
<dbReference type="InterPro" id="IPR036514">
    <property type="entry name" value="SGNH_hydro_sf"/>
</dbReference>
<keyword evidence="2" id="KW-0378">Hydrolase</keyword>
<dbReference type="RefSeq" id="WP_346822147.1">
    <property type="nucleotide sequence ID" value="NZ_JBDKWZ010000008.1"/>
</dbReference>
<proteinExistence type="predicted"/>
<dbReference type="CDD" id="cd01832">
    <property type="entry name" value="SGNH_hydrolase_like_1"/>
    <property type="match status" value="1"/>
</dbReference>
<keyword evidence="3" id="KW-1185">Reference proteome</keyword>
<accession>A0AAW9SET9</accession>
<evidence type="ECO:0000313" key="2">
    <source>
        <dbReference type="EMBL" id="MEN7549371.1"/>
    </source>
</evidence>
<evidence type="ECO:0000313" key="3">
    <source>
        <dbReference type="Proteomes" id="UP001403385"/>
    </source>
</evidence>
<reference evidence="2 3" key="1">
    <citation type="submission" date="2024-04" db="EMBL/GenBank/DDBJ databases">
        <title>Novel genus in family Flammeovirgaceae.</title>
        <authorList>
            <person name="Nguyen T.H."/>
            <person name="Vuong T.Q."/>
            <person name="Le H."/>
            <person name="Kim S.-G."/>
        </authorList>
    </citation>
    <scope>NUCLEOTIDE SEQUENCE [LARGE SCALE GENOMIC DNA]</scope>
    <source>
        <strain evidence="2 3">JCM 23209</strain>
    </source>
</reference>
<evidence type="ECO:0000259" key="1">
    <source>
        <dbReference type="Pfam" id="PF13472"/>
    </source>
</evidence>
<dbReference type="InterPro" id="IPR013830">
    <property type="entry name" value="SGNH_hydro"/>
</dbReference>
<organism evidence="2 3">
    <name type="scientific">Rapidithrix thailandica</name>
    <dbReference type="NCBI Taxonomy" id="413964"/>
    <lineage>
        <taxon>Bacteria</taxon>
        <taxon>Pseudomonadati</taxon>
        <taxon>Bacteroidota</taxon>
        <taxon>Cytophagia</taxon>
        <taxon>Cytophagales</taxon>
        <taxon>Flammeovirgaceae</taxon>
        <taxon>Rapidithrix</taxon>
    </lineage>
</organism>
<dbReference type="AlphaFoldDB" id="A0AAW9SET9"/>
<dbReference type="SUPFAM" id="SSF52266">
    <property type="entry name" value="SGNH hydrolase"/>
    <property type="match status" value="1"/>
</dbReference>
<sequence>MKFLALGDSYTIGEGVSREACWPVQLTETLKQSGFAFEKPTIVACTGWSTDDLLDAVTDSLAENHQYDLVSLQIGVNNQYRGYALSEFASAMDDLFEEAVSLATHNEKSVFALSIPDYSVTPFAQDKNPPEIAEEIEHFNGVIQRKAEKKGILFLDITPLSRQAGQDLTFLTKDQLHLSGAMYTQWIRLIKDDIVKLLKF</sequence>
<dbReference type="EC" id="3.1.-.-" evidence="2"/>
<comment type="caution">
    <text evidence="2">The sequence shown here is derived from an EMBL/GenBank/DDBJ whole genome shotgun (WGS) entry which is preliminary data.</text>
</comment>
<dbReference type="Pfam" id="PF13472">
    <property type="entry name" value="Lipase_GDSL_2"/>
    <property type="match status" value="1"/>
</dbReference>
<dbReference type="GO" id="GO:0016788">
    <property type="term" value="F:hydrolase activity, acting on ester bonds"/>
    <property type="evidence" value="ECO:0007669"/>
    <property type="project" value="UniProtKB-ARBA"/>
</dbReference>